<dbReference type="AlphaFoldDB" id="A0A9N9D5N0"/>
<dbReference type="Gene3D" id="2.10.220.10">
    <property type="entry name" value="Hormone Receptor, Insulin-like Growth Factor Receptor 1, Chain A, domain 2"/>
    <property type="match status" value="4"/>
</dbReference>
<dbReference type="EMBL" id="CAJVQA010005819">
    <property type="protein sequence ID" value="CAG8628640.1"/>
    <property type="molecule type" value="Genomic_DNA"/>
</dbReference>
<dbReference type="Gene3D" id="2.80.10.50">
    <property type="match status" value="1"/>
</dbReference>
<sequence length="1005" mass="108033">MKSQNVKFLYVFLLILTVWIQLIPASKLIRNGNSQSCLQHSTTTFTSCVPLSQTTCPVNRFIDVPNSIKWNIIPIDPSVALDLTNSSEIFIESSDNKICLATSSNGVQVCPCDQSISQKWKFSNNNLMSSSKVGQCLAVIGNQFGLNTCQAGVDTMSWKPYHVAPNAVNFYPSTMFLDNYTQLTIDTYTSQKLPSSIFSSPFSIEIPPGFQFIIDHGNNNSITYTSDMANLSPINDKTSTIIVELKPGIIIYELANYFGSSEYFNVGTLVSTPKNVGSVMVSLKSRAISNFSGNNLGLFEPVHSFTSVLVDSSSQVSFESLDISQTTCKDECSSGGFCSTNNVCVCKTGFTGSRCNQCAPGFWGPNCQACSLTCKSSTNNSQMTCNDGLFGTGKCKCATGFSGTNCNTCAPGFFGPNCTPCDCGNGVCDSQGKCTCNAGWDPNTNCKVPKAGYFQSGSDAKACAIGCAKCDSQTGKCTACLTGLNFATDNPTQCVPQTTFNCPAGQFPDVNNGNTCTPCNIDCATCFGPGPDNCLKCAAPKFYLEGRCVIPATNGKCVSPLGNQAFVANAAAGTCDACPSACLDCSLANSPTALTSQNGKVQCNSCLPGFVLDNGSCVKTCSPGKVVNPNDNLNCIACDSACATCSGPSASECLSCSNSNQFALNGVCSSTPCPSSYFTQGTACIKCHPDCAECSGQEFTQCKKCPSTRPILTSGGQCVETCPAGSYADSTGTCKKCNSVCSSCVGSRSDQCLGCADRSKVLINGTCSGSCPTGSKMIEAERMCYDLQTNTIVTPQTISNPDATNSSKLDWWKILLIIISIIIFLILIALLIRCIAVKKRVAKTNEFKENLDENNVIKNMRNLQNSQNSINVPEMVYSETTMRLYEIQSPPAYDITAGKLYWKRMNKKINNDLSSEDYAKWKLEEKSRTRRNDDWDGFVMAVSEGFSAPNGGSETERYVYYNNQQDIERVGYRNSKSSVSSNLNDLDRQNTLPAKRGLNWGENWV</sequence>
<dbReference type="SMART" id="SM00261">
    <property type="entry name" value="FU"/>
    <property type="match status" value="8"/>
</dbReference>
<name>A0A9N9D5N0_9GLOM</name>
<evidence type="ECO:0000313" key="7">
    <source>
        <dbReference type="Proteomes" id="UP000789759"/>
    </source>
</evidence>
<dbReference type="PANTHER" id="PTHR45756:SF1">
    <property type="entry name" value="PROTEIN KINASE DOMAIN CONTAINING PROTEIN"/>
    <property type="match status" value="1"/>
</dbReference>
<keyword evidence="1 2" id="KW-0245">EGF-like domain</keyword>
<dbReference type="Proteomes" id="UP000789759">
    <property type="component" value="Unassembled WGS sequence"/>
</dbReference>
<gene>
    <name evidence="6" type="ORF">CPELLU_LOCUS8278</name>
</gene>
<reference evidence="6" key="1">
    <citation type="submission" date="2021-06" db="EMBL/GenBank/DDBJ databases">
        <authorList>
            <person name="Kallberg Y."/>
            <person name="Tangrot J."/>
            <person name="Rosling A."/>
        </authorList>
    </citation>
    <scope>NUCLEOTIDE SEQUENCE</scope>
    <source>
        <strain evidence="6">FL966</strain>
    </source>
</reference>
<keyword evidence="3" id="KW-0472">Membrane</keyword>
<keyword evidence="7" id="KW-1185">Reference proteome</keyword>
<dbReference type="InterPro" id="IPR009030">
    <property type="entry name" value="Growth_fac_rcpt_cys_sf"/>
</dbReference>
<dbReference type="InterPro" id="IPR000742">
    <property type="entry name" value="EGF"/>
</dbReference>
<dbReference type="Gene3D" id="2.170.300.10">
    <property type="entry name" value="Tie2 ligand-binding domain superfamily"/>
    <property type="match status" value="1"/>
</dbReference>
<accession>A0A9N9D5N0</accession>
<dbReference type="SUPFAM" id="SSF57184">
    <property type="entry name" value="Growth factor receptor domain"/>
    <property type="match status" value="3"/>
</dbReference>
<dbReference type="InterPro" id="IPR002049">
    <property type="entry name" value="LE_dom"/>
</dbReference>
<dbReference type="CDD" id="cd00055">
    <property type="entry name" value="EGF_Lam"/>
    <property type="match status" value="2"/>
</dbReference>
<dbReference type="PROSITE" id="PS50231">
    <property type="entry name" value="RICIN_B_LECTIN"/>
    <property type="match status" value="1"/>
</dbReference>
<feature type="transmembrane region" description="Helical" evidence="3">
    <location>
        <begin position="811"/>
        <end position="832"/>
    </location>
</feature>
<evidence type="ECO:0000313" key="6">
    <source>
        <dbReference type="EMBL" id="CAG8628640.1"/>
    </source>
</evidence>
<dbReference type="PROSITE" id="PS50026">
    <property type="entry name" value="EGF_3"/>
    <property type="match status" value="1"/>
</dbReference>
<feature type="signal peptide" evidence="4">
    <location>
        <begin position="1"/>
        <end position="25"/>
    </location>
</feature>
<feature type="domain" description="EGF-like" evidence="5">
    <location>
        <begin position="324"/>
        <end position="356"/>
    </location>
</feature>
<dbReference type="InterPro" id="IPR035992">
    <property type="entry name" value="Ricin_B-like_lectins"/>
</dbReference>
<dbReference type="PROSITE" id="PS01248">
    <property type="entry name" value="EGF_LAM_1"/>
    <property type="match status" value="1"/>
</dbReference>
<dbReference type="InterPro" id="IPR006212">
    <property type="entry name" value="Furin_repeat"/>
</dbReference>
<evidence type="ECO:0000259" key="5">
    <source>
        <dbReference type="PROSITE" id="PS50026"/>
    </source>
</evidence>
<protein>
    <submittedName>
        <fullName evidence="6">23176_t:CDS:1</fullName>
    </submittedName>
</protein>
<feature type="chain" id="PRO_5040464289" evidence="4">
    <location>
        <begin position="26"/>
        <end position="1005"/>
    </location>
</feature>
<feature type="disulfide bond" evidence="2">
    <location>
        <begin position="346"/>
        <end position="355"/>
    </location>
</feature>
<comment type="caution">
    <text evidence="6">The sequence shown here is derived from an EMBL/GenBank/DDBJ whole genome shotgun (WGS) entry which is preliminary data.</text>
</comment>
<keyword evidence="3" id="KW-1133">Transmembrane helix</keyword>
<dbReference type="CDD" id="cd00064">
    <property type="entry name" value="FU"/>
    <property type="match status" value="3"/>
</dbReference>
<evidence type="ECO:0000256" key="4">
    <source>
        <dbReference type="SAM" id="SignalP"/>
    </source>
</evidence>
<dbReference type="PANTHER" id="PTHR45756">
    <property type="entry name" value="PALMITOYLTRANSFERASE"/>
    <property type="match status" value="1"/>
</dbReference>
<feature type="disulfide bond" evidence="2">
    <location>
        <begin position="328"/>
        <end position="338"/>
    </location>
</feature>
<dbReference type="PROSITE" id="PS00022">
    <property type="entry name" value="EGF_1"/>
    <property type="match status" value="2"/>
</dbReference>
<evidence type="ECO:0000256" key="1">
    <source>
        <dbReference type="ARBA" id="ARBA00022536"/>
    </source>
</evidence>
<dbReference type="SMART" id="SM00181">
    <property type="entry name" value="EGF"/>
    <property type="match status" value="8"/>
</dbReference>
<evidence type="ECO:0000256" key="2">
    <source>
        <dbReference type="PROSITE-ProRule" id="PRU00076"/>
    </source>
</evidence>
<keyword evidence="4" id="KW-0732">Signal</keyword>
<dbReference type="SMART" id="SM00180">
    <property type="entry name" value="EGF_Lam"/>
    <property type="match status" value="2"/>
</dbReference>
<dbReference type="SUPFAM" id="SSF50370">
    <property type="entry name" value="Ricin B-like lectins"/>
    <property type="match status" value="1"/>
</dbReference>
<dbReference type="InterPro" id="IPR053215">
    <property type="entry name" value="TKL_Ser/Thr_kinase"/>
</dbReference>
<evidence type="ECO:0000256" key="3">
    <source>
        <dbReference type="SAM" id="Phobius"/>
    </source>
</evidence>
<organism evidence="6 7">
    <name type="scientific">Cetraspora pellucida</name>
    <dbReference type="NCBI Taxonomy" id="1433469"/>
    <lineage>
        <taxon>Eukaryota</taxon>
        <taxon>Fungi</taxon>
        <taxon>Fungi incertae sedis</taxon>
        <taxon>Mucoromycota</taxon>
        <taxon>Glomeromycotina</taxon>
        <taxon>Glomeromycetes</taxon>
        <taxon>Diversisporales</taxon>
        <taxon>Gigasporaceae</taxon>
        <taxon>Cetraspora</taxon>
    </lineage>
</organism>
<dbReference type="OrthoDB" id="2412841at2759"/>
<comment type="caution">
    <text evidence="2">Lacks conserved residue(s) required for the propagation of feature annotation.</text>
</comment>
<keyword evidence="3" id="KW-0812">Transmembrane</keyword>
<keyword evidence="2" id="KW-1015">Disulfide bond</keyword>
<proteinExistence type="predicted"/>